<sequence length="138" mass="15244">MRWAARRGAGARYMHKKLSTEKATEGNRGDMGSFPAYPSQTRVVEENLPKEGGAWGSFRKEGVQGHERQNPMPVLDLAHPPRVDPPLLTFHTTAQLALQAPLSTRKRAISKSVAQTTCKPVFWEVLEGQGFTSKLCTA</sequence>
<name>A0A2G8RPS9_9APHY</name>
<protein>
    <submittedName>
        <fullName evidence="2">Uncharacterized protein</fullName>
    </submittedName>
</protein>
<dbReference type="EMBL" id="AYKW01000068">
    <property type="protein sequence ID" value="PIL23512.1"/>
    <property type="molecule type" value="Genomic_DNA"/>
</dbReference>
<keyword evidence="3" id="KW-1185">Reference proteome</keyword>
<evidence type="ECO:0000313" key="3">
    <source>
        <dbReference type="Proteomes" id="UP000230002"/>
    </source>
</evidence>
<evidence type="ECO:0000313" key="2">
    <source>
        <dbReference type="EMBL" id="PIL23512.1"/>
    </source>
</evidence>
<comment type="caution">
    <text evidence="2">The sequence shown here is derived from an EMBL/GenBank/DDBJ whole genome shotgun (WGS) entry which is preliminary data.</text>
</comment>
<proteinExistence type="predicted"/>
<evidence type="ECO:0000256" key="1">
    <source>
        <dbReference type="SAM" id="MobiDB-lite"/>
    </source>
</evidence>
<dbReference type="AlphaFoldDB" id="A0A2G8RPS9"/>
<reference evidence="2 3" key="1">
    <citation type="journal article" date="2015" name="Sci. Rep.">
        <title>Chromosome-level genome map provides insights into diverse defense mechanisms in the medicinal fungus Ganoderma sinense.</title>
        <authorList>
            <person name="Zhu Y."/>
            <person name="Xu J."/>
            <person name="Sun C."/>
            <person name="Zhou S."/>
            <person name="Xu H."/>
            <person name="Nelson D.R."/>
            <person name="Qian J."/>
            <person name="Song J."/>
            <person name="Luo H."/>
            <person name="Xiang L."/>
            <person name="Li Y."/>
            <person name="Xu Z."/>
            <person name="Ji A."/>
            <person name="Wang L."/>
            <person name="Lu S."/>
            <person name="Hayward A."/>
            <person name="Sun W."/>
            <person name="Li X."/>
            <person name="Schwartz D.C."/>
            <person name="Wang Y."/>
            <person name="Chen S."/>
        </authorList>
    </citation>
    <scope>NUCLEOTIDE SEQUENCE [LARGE SCALE GENOMIC DNA]</scope>
    <source>
        <strain evidence="2 3">ZZ0214-1</strain>
    </source>
</reference>
<gene>
    <name evidence="2" type="ORF">GSI_14824</name>
</gene>
<feature type="compositionally biased region" description="Basic and acidic residues" evidence="1">
    <location>
        <begin position="18"/>
        <end position="28"/>
    </location>
</feature>
<accession>A0A2G8RPS9</accession>
<feature type="region of interest" description="Disordered" evidence="1">
    <location>
        <begin position="1"/>
        <end position="39"/>
    </location>
</feature>
<organism evidence="2 3">
    <name type="scientific">Ganoderma sinense ZZ0214-1</name>
    <dbReference type="NCBI Taxonomy" id="1077348"/>
    <lineage>
        <taxon>Eukaryota</taxon>
        <taxon>Fungi</taxon>
        <taxon>Dikarya</taxon>
        <taxon>Basidiomycota</taxon>
        <taxon>Agaricomycotina</taxon>
        <taxon>Agaricomycetes</taxon>
        <taxon>Polyporales</taxon>
        <taxon>Polyporaceae</taxon>
        <taxon>Ganoderma</taxon>
    </lineage>
</organism>
<dbReference type="Proteomes" id="UP000230002">
    <property type="component" value="Unassembled WGS sequence"/>
</dbReference>
<feature type="compositionally biased region" description="Low complexity" evidence="1">
    <location>
        <begin position="1"/>
        <end position="12"/>
    </location>
</feature>